<name>A0A6V7NEH9_ANACO</name>
<keyword evidence="1" id="KW-0732">Signal</keyword>
<reference evidence="3" key="1">
    <citation type="submission" date="2020-07" db="EMBL/GenBank/DDBJ databases">
        <authorList>
            <person name="Lin J."/>
        </authorList>
    </citation>
    <scope>NUCLEOTIDE SEQUENCE</scope>
</reference>
<gene>
    <name evidence="3" type="ORF">CB5_LOCUS159</name>
</gene>
<dbReference type="Gene3D" id="1.20.140.40">
    <property type="entry name" value="Invertase/pectin methylesterase inhibitor family protein"/>
    <property type="match status" value="1"/>
</dbReference>
<dbReference type="InterPro" id="IPR006501">
    <property type="entry name" value="Pectinesterase_inhib_dom"/>
</dbReference>
<accession>A0A6V7NEH9</accession>
<feature type="signal peptide" evidence="1">
    <location>
        <begin position="1"/>
        <end position="23"/>
    </location>
</feature>
<evidence type="ECO:0000256" key="1">
    <source>
        <dbReference type="SAM" id="SignalP"/>
    </source>
</evidence>
<sequence length="181" mass="20342">MTVLGVLTLSLLLAVASVASVASDHLHESCNRTRYPAFCLRHLRPQPGSRTQLYPASLSLETTRRMGNSTVRFANNFIENFLASADRNRSNDDYRVLDCVSDCAFALNISVVRVKYASAVLDTDRKKARVLVRWAVGDVRAAICAEKDQNRSTALKFIANRNKVYRKLLRITIDLINLLKK</sequence>
<evidence type="ECO:0000313" key="3">
    <source>
        <dbReference type="EMBL" id="CAD1816948.1"/>
    </source>
</evidence>
<dbReference type="InterPro" id="IPR035513">
    <property type="entry name" value="Invertase/methylesterase_inhib"/>
</dbReference>
<organism evidence="3">
    <name type="scientific">Ananas comosus var. bracteatus</name>
    <name type="common">red pineapple</name>
    <dbReference type="NCBI Taxonomy" id="296719"/>
    <lineage>
        <taxon>Eukaryota</taxon>
        <taxon>Viridiplantae</taxon>
        <taxon>Streptophyta</taxon>
        <taxon>Embryophyta</taxon>
        <taxon>Tracheophyta</taxon>
        <taxon>Spermatophyta</taxon>
        <taxon>Magnoliopsida</taxon>
        <taxon>Liliopsida</taxon>
        <taxon>Poales</taxon>
        <taxon>Bromeliaceae</taxon>
        <taxon>Bromelioideae</taxon>
        <taxon>Ananas</taxon>
    </lineage>
</organism>
<evidence type="ECO:0000259" key="2">
    <source>
        <dbReference type="Pfam" id="PF04043"/>
    </source>
</evidence>
<dbReference type="AlphaFoldDB" id="A0A6V7NEH9"/>
<dbReference type="EMBL" id="LR862129">
    <property type="protein sequence ID" value="CAD1816948.1"/>
    <property type="molecule type" value="Genomic_DNA"/>
</dbReference>
<dbReference type="Pfam" id="PF04043">
    <property type="entry name" value="PMEI"/>
    <property type="match status" value="1"/>
</dbReference>
<protein>
    <recommendedName>
        <fullName evidence="2">Pectinesterase inhibitor domain-containing protein</fullName>
    </recommendedName>
</protein>
<dbReference type="GO" id="GO:0004857">
    <property type="term" value="F:enzyme inhibitor activity"/>
    <property type="evidence" value="ECO:0007669"/>
    <property type="project" value="InterPro"/>
</dbReference>
<proteinExistence type="predicted"/>
<dbReference type="SUPFAM" id="SSF101148">
    <property type="entry name" value="Plant invertase/pectin methylesterase inhibitor"/>
    <property type="match status" value="1"/>
</dbReference>
<feature type="chain" id="PRO_5027898329" description="Pectinesterase inhibitor domain-containing protein" evidence="1">
    <location>
        <begin position="24"/>
        <end position="181"/>
    </location>
</feature>
<feature type="domain" description="Pectinesterase inhibitor" evidence="2">
    <location>
        <begin position="26"/>
        <end position="141"/>
    </location>
</feature>